<dbReference type="PROSITE" id="PS00061">
    <property type="entry name" value="ADH_SHORT"/>
    <property type="match status" value="1"/>
</dbReference>
<dbReference type="SMART" id="SM00822">
    <property type="entry name" value="PKS_KR"/>
    <property type="match status" value="1"/>
</dbReference>
<dbReference type="SUPFAM" id="SSF51735">
    <property type="entry name" value="NAD(P)-binding Rossmann-fold domains"/>
    <property type="match status" value="1"/>
</dbReference>
<dbReference type="InterPro" id="IPR036291">
    <property type="entry name" value="NAD(P)-bd_dom_sf"/>
</dbReference>
<dbReference type="GO" id="GO:0016616">
    <property type="term" value="F:oxidoreductase activity, acting on the CH-OH group of donors, NAD or NADP as acceptor"/>
    <property type="evidence" value="ECO:0007669"/>
    <property type="project" value="TreeGrafter"/>
</dbReference>
<dbReference type="FunFam" id="3.40.50.720:FF:000084">
    <property type="entry name" value="Short-chain dehydrogenase reductase"/>
    <property type="match status" value="1"/>
</dbReference>
<feature type="domain" description="Ketoreductase" evidence="3">
    <location>
        <begin position="6"/>
        <end position="185"/>
    </location>
</feature>
<comment type="similarity">
    <text evidence="1 2">Belongs to the short-chain dehydrogenases/reductases (SDR) family.</text>
</comment>
<evidence type="ECO:0000256" key="1">
    <source>
        <dbReference type="ARBA" id="ARBA00006484"/>
    </source>
</evidence>
<evidence type="ECO:0000256" key="2">
    <source>
        <dbReference type="RuleBase" id="RU000363"/>
    </source>
</evidence>
<dbReference type="PANTHER" id="PTHR42760:SF122">
    <property type="entry name" value="NAD(P)-BINDING PROTEIN"/>
    <property type="match status" value="1"/>
</dbReference>
<evidence type="ECO:0000259" key="3">
    <source>
        <dbReference type="SMART" id="SM00822"/>
    </source>
</evidence>
<keyword evidence="5" id="KW-1185">Reference proteome</keyword>
<comment type="caution">
    <text evidence="4">The sequence shown here is derived from an EMBL/GenBank/DDBJ whole genome shotgun (WGS) entry which is preliminary data.</text>
</comment>
<feature type="non-terminal residue" evidence="4">
    <location>
        <position position="233"/>
    </location>
</feature>
<organism evidence="4 5">
    <name type="scientific">Mesorhizobium tianshanense</name>
    <dbReference type="NCBI Taxonomy" id="39844"/>
    <lineage>
        <taxon>Bacteria</taxon>
        <taxon>Pseudomonadati</taxon>
        <taxon>Pseudomonadota</taxon>
        <taxon>Alphaproteobacteria</taxon>
        <taxon>Hyphomicrobiales</taxon>
        <taxon>Phyllobacteriaceae</taxon>
        <taxon>Mesorhizobium</taxon>
    </lineage>
</organism>
<evidence type="ECO:0000313" key="5">
    <source>
        <dbReference type="Proteomes" id="UP000317122"/>
    </source>
</evidence>
<gene>
    <name evidence="4" type="ORF">IQ26_07714</name>
</gene>
<evidence type="ECO:0000313" key="4">
    <source>
        <dbReference type="EMBL" id="TWI16361.1"/>
    </source>
</evidence>
<dbReference type="InterPro" id="IPR002347">
    <property type="entry name" value="SDR_fam"/>
</dbReference>
<dbReference type="EMBL" id="VLKT01000130">
    <property type="protein sequence ID" value="TWI16361.1"/>
    <property type="molecule type" value="Genomic_DNA"/>
</dbReference>
<dbReference type="GO" id="GO:0006633">
    <property type="term" value="P:fatty acid biosynthetic process"/>
    <property type="evidence" value="ECO:0007669"/>
    <property type="project" value="TreeGrafter"/>
</dbReference>
<reference evidence="4 5" key="1">
    <citation type="journal article" date="2015" name="Stand. Genomic Sci.">
        <title>Genomic Encyclopedia of Bacterial and Archaeal Type Strains, Phase III: the genomes of soil and plant-associated and newly described type strains.</title>
        <authorList>
            <person name="Whitman W.B."/>
            <person name="Woyke T."/>
            <person name="Klenk H.P."/>
            <person name="Zhou Y."/>
            <person name="Lilburn T.G."/>
            <person name="Beck B.J."/>
            <person name="De Vos P."/>
            <person name="Vandamme P."/>
            <person name="Eisen J.A."/>
            <person name="Garrity G."/>
            <person name="Hugenholtz P."/>
            <person name="Kyrpides N.C."/>
        </authorList>
    </citation>
    <scope>NUCLEOTIDE SEQUENCE [LARGE SCALE GENOMIC DNA]</scope>
    <source>
        <strain evidence="4 5">CGMCC 1.2546</strain>
    </source>
</reference>
<dbReference type="CDD" id="cd05233">
    <property type="entry name" value="SDR_c"/>
    <property type="match status" value="1"/>
</dbReference>
<sequence>MTNSKKVVIVTGATSGIGEAIAEAFAATGASLGLVGRDRERGQRVLKSVEKLDCQAELMLGDVADSAFADHVIESTVERFGKVDALVNSAGIIRRGNAVDTTDDDWRQTFDANVSGVFYFSRAAVKSMRRTGGGSIVNIASNVGLVGCPGLAAYCASKGAVVLLTRAMALDHAKEQISINAVCPGPVDTPMLVSGHNKPVSVDEILQRNIDSVPQGRVATPKEIASLTLFLAS</sequence>
<proteinExistence type="inferred from homology"/>
<dbReference type="OrthoDB" id="7568484at2"/>
<dbReference type="PRINTS" id="PR00081">
    <property type="entry name" value="GDHRDH"/>
</dbReference>
<dbReference type="InterPro" id="IPR020904">
    <property type="entry name" value="Sc_DH/Rdtase_CS"/>
</dbReference>
<protein>
    <submittedName>
        <fullName evidence="4">NAD(P)-dependent dehydrogenase (Short-subunit alcohol dehydrogenase family)</fullName>
    </submittedName>
</protein>
<dbReference type="PANTHER" id="PTHR42760">
    <property type="entry name" value="SHORT-CHAIN DEHYDROGENASES/REDUCTASES FAMILY MEMBER"/>
    <property type="match status" value="1"/>
</dbReference>
<dbReference type="RefSeq" id="WP_145723554.1">
    <property type="nucleotide sequence ID" value="NZ_VLKT01000130.1"/>
</dbReference>
<dbReference type="InterPro" id="IPR057326">
    <property type="entry name" value="KR_dom"/>
</dbReference>
<accession>A0A562M9X4</accession>
<dbReference type="Pfam" id="PF00106">
    <property type="entry name" value="adh_short"/>
    <property type="match status" value="1"/>
</dbReference>
<dbReference type="PRINTS" id="PR00080">
    <property type="entry name" value="SDRFAMILY"/>
</dbReference>
<dbReference type="AlphaFoldDB" id="A0A562M9X4"/>
<dbReference type="Gene3D" id="3.40.50.720">
    <property type="entry name" value="NAD(P)-binding Rossmann-like Domain"/>
    <property type="match status" value="1"/>
</dbReference>
<name>A0A562M9X4_9HYPH</name>
<dbReference type="GO" id="GO:0048038">
    <property type="term" value="F:quinone binding"/>
    <property type="evidence" value="ECO:0007669"/>
    <property type="project" value="TreeGrafter"/>
</dbReference>
<dbReference type="Proteomes" id="UP000317122">
    <property type="component" value="Unassembled WGS sequence"/>
</dbReference>